<evidence type="ECO:0000256" key="2">
    <source>
        <dbReference type="ARBA" id="ARBA00011245"/>
    </source>
</evidence>
<proteinExistence type="predicted"/>
<organism evidence="4 5">
    <name type="scientific">Tenacibaculum adriaticum</name>
    <dbReference type="NCBI Taxonomy" id="413713"/>
    <lineage>
        <taxon>Bacteria</taxon>
        <taxon>Pseudomonadati</taxon>
        <taxon>Bacteroidota</taxon>
        <taxon>Flavobacteriia</taxon>
        <taxon>Flavobacteriales</taxon>
        <taxon>Flavobacteriaceae</taxon>
        <taxon>Tenacibaculum</taxon>
    </lineage>
</organism>
<protein>
    <submittedName>
        <fullName evidence="4">Aldose 1-epimerase</fullName>
    </submittedName>
</protein>
<dbReference type="Gene3D" id="2.70.98.10">
    <property type="match status" value="1"/>
</dbReference>
<sequence length="262" mass="29941">MKNITLSNNDLSVVIDQGELISFKKGNEELIHQKGAPGWRNSDTEMFPIIGPTVSNNFVVETPKGNCIQDQHGLLREFAYTVLESNKTSLSLQKEYKANTKIKNSKFPNKSTEEFQFWPYDFTFIKRYVLEDDHLKIIFQIQSEKDMPFMLGYHPAFKLSGNATEICKTNTKTATVKDVMDAGSTAFPFLNTDEITLVKENGHNVTIKTKGFNNFMLWTEVTNMLCIEPITEYPYTGKKKLEPNLFNKASGNDFFEVTIFPE</sequence>
<keyword evidence="5" id="KW-1185">Reference proteome</keyword>
<reference evidence="4 5" key="1">
    <citation type="submission" date="2019-07" db="EMBL/GenBank/DDBJ databases">
        <title>Genomic Encyclopedia of Type Strains, Phase IV (KMG-IV): sequencing the most valuable type-strain genomes for metagenomic binning, comparative biology and taxonomic classification.</title>
        <authorList>
            <person name="Goeker M."/>
        </authorList>
    </citation>
    <scope>NUCLEOTIDE SEQUENCE [LARGE SCALE GENOMIC DNA]</scope>
    <source>
        <strain evidence="4 5">DSM 18961</strain>
    </source>
</reference>
<dbReference type="GO" id="GO:0016853">
    <property type="term" value="F:isomerase activity"/>
    <property type="evidence" value="ECO:0007669"/>
    <property type="project" value="InterPro"/>
</dbReference>
<dbReference type="OrthoDB" id="9795355at2"/>
<dbReference type="Proteomes" id="UP000323136">
    <property type="component" value="Unassembled WGS sequence"/>
</dbReference>
<dbReference type="InterPro" id="IPR014718">
    <property type="entry name" value="GH-type_carb-bd"/>
</dbReference>
<evidence type="ECO:0000256" key="1">
    <source>
        <dbReference type="ARBA" id="ARBA00001913"/>
    </source>
</evidence>
<dbReference type="InterPro" id="IPR008183">
    <property type="entry name" value="Aldose_1/G6P_1-epimerase"/>
</dbReference>
<keyword evidence="3" id="KW-0106">Calcium</keyword>
<evidence type="ECO:0000313" key="5">
    <source>
        <dbReference type="Proteomes" id="UP000323136"/>
    </source>
</evidence>
<dbReference type="InterPro" id="IPR011013">
    <property type="entry name" value="Gal_mutarotase_sf_dom"/>
</dbReference>
<dbReference type="EMBL" id="VNIA01000006">
    <property type="protein sequence ID" value="TYP96755.1"/>
    <property type="molecule type" value="Genomic_DNA"/>
</dbReference>
<evidence type="ECO:0000313" key="4">
    <source>
        <dbReference type="EMBL" id="TYP96755.1"/>
    </source>
</evidence>
<dbReference type="SUPFAM" id="SSF74650">
    <property type="entry name" value="Galactose mutarotase-like"/>
    <property type="match status" value="1"/>
</dbReference>
<dbReference type="CDD" id="cd01081">
    <property type="entry name" value="Aldose_epim"/>
    <property type="match status" value="1"/>
</dbReference>
<dbReference type="AlphaFoldDB" id="A0A5S5DM04"/>
<dbReference type="RefSeq" id="WP_148871057.1">
    <property type="nucleotide sequence ID" value="NZ_VNIA01000006.1"/>
</dbReference>
<comment type="cofactor">
    <cofactor evidence="1">
        <name>Ca(2+)</name>
        <dbReference type="ChEBI" id="CHEBI:29108"/>
    </cofactor>
</comment>
<comment type="subunit">
    <text evidence="2">Monomer.</text>
</comment>
<dbReference type="Pfam" id="PF01263">
    <property type="entry name" value="Aldose_epim"/>
    <property type="match status" value="1"/>
</dbReference>
<gene>
    <name evidence="4" type="ORF">C7447_10654</name>
</gene>
<dbReference type="GO" id="GO:0030246">
    <property type="term" value="F:carbohydrate binding"/>
    <property type="evidence" value="ECO:0007669"/>
    <property type="project" value="InterPro"/>
</dbReference>
<comment type="caution">
    <text evidence="4">The sequence shown here is derived from an EMBL/GenBank/DDBJ whole genome shotgun (WGS) entry which is preliminary data.</text>
</comment>
<evidence type="ECO:0000256" key="3">
    <source>
        <dbReference type="ARBA" id="ARBA00022837"/>
    </source>
</evidence>
<dbReference type="GO" id="GO:0005975">
    <property type="term" value="P:carbohydrate metabolic process"/>
    <property type="evidence" value="ECO:0007669"/>
    <property type="project" value="InterPro"/>
</dbReference>
<name>A0A5S5DM04_9FLAO</name>
<accession>A0A5S5DM04</accession>